<evidence type="ECO:0000313" key="1">
    <source>
        <dbReference type="EMBL" id="CAG6465059.1"/>
    </source>
</evidence>
<dbReference type="EMBL" id="HBUE01052212">
    <property type="protein sequence ID" value="CAG6465059.1"/>
    <property type="molecule type" value="Transcribed_RNA"/>
</dbReference>
<dbReference type="AlphaFoldDB" id="A0A8D8FCI9"/>
<proteinExistence type="predicted"/>
<name>A0A8D8FCI9_CULPI</name>
<protein>
    <submittedName>
        <fullName evidence="1">(northern house mosquito) hypothetical protein</fullName>
    </submittedName>
</protein>
<reference evidence="1" key="1">
    <citation type="submission" date="2021-05" db="EMBL/GenBank/DDBJ databases">
        <authorList>
            <person name="Alioto T."/>
            <person name="Alioto T."/>
            <person name="Gomez Garrido J."/>
        </authorList>
    </citation>
    <scope>NUCLEOTIDE SEQUENCE</scope>
</reference>
<accession>A0A8D8FCI9</accession>
<sequence length="174" mass="20090">MIEIRAIIPSTVPNSFLDAIQTGFGILFNYVRHHKHCQPQSCFFLLIPSVNLPSQYILWISTDPQTISQRSSKPLPDFFRLYTMLDFMLVALRDSTPLTQIILQPSYVVLDQFFLRDHQIVVQQKHLRAALTTQEALSEIFPHLVPIQSWKSFLHLRCCPIFVDEVPVQSLHGC</sequence>
<organism evidence="1">
    <name type="scientific">Culex pipiens</name>
    <name type="common">House mosquito</name>
    <dbReference type="NCBI Taxonomy" id="7175"/>
    <lineage>
        <taxon>Eukaryota</taxon>
        <taxon>Metazoa</taxon>
        <taxon>Ecdysozoa</taxon>
        <taxon>Arthropoda</taxon>
        <taxon>Hexapoda</taxon>
        <taxon>Insecta</taxon>
        <taxon>Pterygota</taxon>
        <taxon>Neoptera</taxon>
        <taxon>Endopterygota</taxon>
        <taxon>Diptera</taxon>
        <taxon>Nematocera</taxon>
        <taxon>Culicoidea</taxon>
        <taxon>Culicidae</taxon>
        <taxon>Culicinae</taxon>
        <taxon>Culicini</taxon>
        <taxon>Culex</taxon>
        <taxon>Culex</taxon>
    </lineage>
</organism>